<dbReference type="NCBIfam" id="TIGR00500">
    <property type="entry name" value="met_pdase_I"/>
    <property type="match status" value="1"/>
</dbReference>
<dbReference type="PRINTS" id="PR00599">
    <property type="entry name" value="MAPEPTIDASE"/>
</dbReference>
<dbReference type="InterPro" id="IPR000994">
    <property type="entry name" value="Pept_M24"/>
</dbReference>
<sequence>MGKGILVKSGKEIEFIAEGGKKLGRVKKALIDKVREGVSAKEIDDLANKLIKKEGGKASFKMVPRYRWATCVNVNDGVVHGIPKKEIVFKKGDVVSVDVGMFYKGFHTDTSFTVGLEVSKEINKFLDTGKIALKKAIQEAKMGKKIFDISEAIESTLKQAGYFPIRALVGHGVGKDLHEEPQIPCFTSGKASSSPEIPEGAVLAIEVMYAMGSGDVKLDGDGWTISTSDGTISGLFEETVAVTKNGSIIITGIS</sequence>
<evidence type="ECO:0000256" key="1">
    <source>
        <dbReference type="ARBA" id="ARBA00002521"/>
    </source>
</evidence>
<dbReference type="PANTHER" id="PTHR43330">
    <property type="entry name" value="METHIONINE AMINOPEPTIDASE"/>
    <property type="match status" value="1"/>
</dbReference>
<dbReference type="GO" id="GO:0006508">
    <property type="term" value="P:proteolysis"/>
    <property type="evidence" value="ECO:0007669"/>
    <property type="project" value="UniProtKB-KW"/>
</dbReference>
<dbReference type="InterPro" id="IPR001714">
    <property type="entry name" value="Pept_M24_MAP"/>
</dbReference>
<dbReference type="GO" id="GO:0070006">
    <property type="term" value="F:metalloaminopeptidase activity"/>
    <property type="evidence" value="ECO:0007669"/>
    <property type="project" value="InterPro"/>
</dbReference>
<evidence type="ECO:0000256" key="2">
    <source>
        <dbReference type="ARBA" id="ARBA00022438"/>
    </source>
</evidence>
<dbReference type="EC" id="3.4.11.18" evidence="6"/>
<dbReference type="PATRIC" id="fig|1618552.3.peg.392"/>
<evidence type="ECO:0000259" key="7">
    <source>
        <dbReference type="Pfam" id="PF00557"/>
    </source>
</evidence>
<evidence type="ECO:0000256" key="3">
    <source>
        <dbReference type="ARBA" id="ARBA00022670"/>
    </source>
</evidence>
<keyword evidence="5" id="KW-0378">Hydrolase</keyword>
<dbReference type="EMBL" id="LBXL01000009">
    <property type="protein sequence ID" value="KKR30309.1"/>
    <property type="molecule type" value="Genomic_DNA"/>
</dbReference>
<evidence type="ECO:0000256" key="5">
    <source>
        <dbReference type="ARBA" id="ARBA00022801"/>
    </source>
</evidence>
<reference evidence="8 9" key="1">
    <citation type="journal article" date="2015" name="Nature">
        <title>rRNA introns, odd ribosomes, and small enigmatic genomes across a large radiation of phyla.</title>
        <authorList>
            <person name="Brown C.T."/>
            <person name="Hug L.A."/>
            <person name="Thomas B.C."/>
            <person name="Sharon I."/>
            <person name="Castelle C.J."/>
            <person name="Singh A."/>
            <person name="Wilkins M.J."/>
            <person name="Williams K.H."/>
            <person name="Banfield J.F."/>
        </authorList>
    </citation>
    <scope>NUCLEOTIDE SEQUENCE [LARGE SCALE GENOMIC DNA]</scope>
</reference>
<proteinExistence type="inferred from homology"/>
<dbReference type="InterPro" id="IPR036005">
    <property type="entry name" value="Creatinase/aminopeptidase-like"/>
</dbReference>
<keyword evidence="3 6" id="KW-0645">Protease</keyword>
<comment type="cofactor">
    <cofactor evidence="6">
        <name>Co(2+)</name>
        <dbReference type="ChEBI" id="CHEBI:48828"/>
    </cofactor>
    <cofactor evidence="6">
        <name>Zn(2+)</name>
        <dbReference type="ChEBI" id="CHEBI:29105"/>
    </cofactor>
    <cofactor evidence="6">
        <name>Mn(2+)</name>
        <dbReference type="ChEBI" id="CHEBI:29035"/>
    </cofactor>
    <cofactor evidence="6">
        <name>Fe(2+)</name>
        <dbReference type="ChEBI" id="CHEBI:29033"/>
    </cofactor>
    <text evidence="6">Binds 2 divalent metal cations per subunit. Has a high-affinity and a low affinity metal-binding site. The true nature of the physiological cofactor is under debate. The enzyme is active with cobalt, zinc, manganese or divalent iron ions.</text>
</comment>
<dbReference type="InterPro" id="IPR002467">
    <property type="entry name" value="Pept_M24A_MAP1"/>
</dbReference>
<comment type="similarity">
    <text evidence="6">Belongs to the peptidase M24A family.</text>
</comment>
<comment type="caution">
    <text evidence="8">The sequence shown here is derived from an EMBL/GenBank/DDBJ whole genome shotgun (WGS) entry which is preliminary data.</text>
</comment>
<dbReference type="AlphaFoldDB" id="A0A0G0PQ79"/>
<evidence type="ECO:0000313" key="9">
    <source>
        <dbReference type="Proteomes" id="UP000034793"/>
    </source>
</evidence>
<organism evidence="8 9">
    <name type="scientific">Candidatus Woesebacteria bacterium GW2011_GWA1_39_8</name>
    <dbReference type="NCBI Taxonomy" id="1618552"/>
    <lineage>
        <taxon>Bacteria</taxon>
        <taxon>Candidatus Woeseibacteriota</taxon>
    </lineage>
</organism>
<accession>A0A0G0PQ79</accession>
<evidence type="ECO:0000313" key="8">
    <source>
        <dbReference type="EMBL" id="KKR30309.1"/>
    </source>
</evidence>
<feature type="domain" description="Peptidase M24" evidence="7">
    <location>
        <begin position="17"/>
        <end position="243"/>
    </location>
</feature>
<comment type="catalytic activity">
    <reaction evidence="6">
        <text>Release of N-terminal amino acids, preferentially methionine, from peptides and arylamides.</text>
        <dbReference type="EC" id="3.4.11.18"/>
    </reaction>
</comment>
<evidence type="ECO:0000256" key="4">
    <source>
        <dbReference type="ARBA" id="ARBA00022723"/>
    </source>
</evidence>
<keyword evidence="2 6" id="KW-0031">Aminopeptidase</keyword>
<dbReference type="Gene3D" id="3.90.230.10">
    <property type="entry name" value="Creatinase/methionine aminopeptidase superfamily"/>
    <property type="match status" value="1"/>
</dbReference>
<keyword evidence="4 6" id="KW-0479">Metal-binding</keyword>
<comment type="function">
    <text evidence="1">Removes the N-terminal methionine from nascent proteins. The N-terminal methionine is often cleaved when the second residue in the primary sequence is small and uncharged (Met-Ala-, Cys, Gly, Pro, Ser, Thr, or Val). Requires deformylation of the N(alpha)-formylated initiator methionine before it can be hydrolyzed.</text>
</comment>
<name>A0A0G0PQ79_9BACT</name>
<dbReference type="Proteomes" id="UP000034793">
    <property type="component" value="Unassembled WGS sequence"/>
</dbReference>
<dbReference type="GO" id="GO:0005829">
    <property type="term" value="C:cytosol"/>
    <property type="evidence" value="ECO:0007669"/>
    <property type="project" value="TreeGrafter"/>
</dbReference>
<dbReference type="PANTHER" id="PTHR43330:SF27">
    <property type="entry name" value="METHIONINE AMINOPEPTIDASE"/>
    <property type="match status" value="1"/>
</dbReference>
<dbReference type="SUPFAM" id="SSF55920">
    <property type="entry name" value="Creatinase/aminopeptidase"/>
    <property type="match status" value="1"/>
</dbReference>
<dbReference type="GO" id="GO:0004239">
    <property type="term" value="F:initiator methionyl aminopeptidase activity"/>
    <property type="evidence" value="ECO:0007669"/>
    <property type="project" value="UniProtKB-EC"/>
</dbReference>
<gene>
    <name evidence="8" type="ORF">UT61_C0009G0042</name>
</gene>
<dbReference type="Pfam" id="PF00557">
    <property type="entry name" value="Peptidase_M24"/>
    <property type="match status" value="1"/>
</dbReference>
<dbReference type="GO" id="GO:0046872">
    <property type="term" value="F:metal ion binding"/>
    <property type="evidence" value="ECO:0007669"/>
    <property type="project" value="UniProtKB-KW"/>
</dbReference>
<protein>
    <recommendedName>
        <fullName evidence="6">Methionine aminopeptidase</fullName>
        <ecNumber evidence="6">3.4.11.18</ecNumber>
    </recommendedName>
</protein>
<evidence type="ECO:0000256" key="6">
    <source>
        <dbReference type="RuleBase" id="RU003653"/>
    </source>
</evidence>